<comment type="caution">
    <text evidence="3">The sequence shown here is derived from an EMBL/GenBank/DDBJ whole genome shotgun (WGS) entry which is preliminary data.</text>
</comment>
<evidence type="ECO:0000313" key="4">
    <source>
        <dbReference type="Proteomes" id="UP001484239"/>
    </source>
</evidence>
<dbReference type="SUPFAM" id="SSF52799">
    <property type="entry name" value="(Phosphotyrosine protein) phosphatases II"/>
    <property type="match status" value="1"/>
</dbReference>
<evidence type="ECO:0000313" key="3">
    <source>
        <dbReference type="EMBL" id="MEK9500867.1"/>
    </source>
</evidence>
<dbReference type="InterPro" id="IPR029021">
    <property type="entry name" value="Prot-tyrosine_phosphatase-like"/>
</dbReference>
<protein>
    <submittedName>
        <fullName evidence="3">Sulfur transferase domain-containing protein</fullName>
    </submittedName>
</protein>
<keyword evidence="4" id="KW-1185">Reference proteome</keyword>
<evidence type="ECO:0000259" key="2">
    <source>
        <dbReference type="Pfam" id="PF22741"/>
    </source>
</evidence>
<gene>
    <name evidence="3" type="ORF">WI372_07755</name>
</gene>
<organism evidence="3 4">
    <name type="scientific">Gaopeijia maritima</name>
    <dbReference type="NCBI Taxonomy" id="3119007"/>
    <lineage>
        <taxon>Bacteria</taxon>
        <taxon>Pseudomonadati</taxon>
        <taxon>Gemmatimonadota</taxon>
        <taxon>Longimicrobiia</taxon>
        <taxon>Gaopeijiales</taxon>
        <taxon>Gaopeijiaceae</taxon>
        <taxon>Gaopeijia</taxon>
    </lineage>
</organism>
<dbReference type="EMBL" id="JBBHLI010000003">
    <property type="protein sequence ID" value="MEK9500867.1"/>
    <property type="molecule type" value="Genomic_DNA"/>
</dbReference>
<feature type="domain" description="DSP-PTPase phosphatase fused to NAD+ Kinase" evidence="2">
    <location>
        <begin position="64"/>
        <end position="160"/>
    </location>
</feature>
<feature type="signal peptide" evidence="1">
    <location>
        <begin position="1"/>
        <end position="19"/>
    </location>
</feature>
<keyword evidence="3" id="KW-0808">Transferase</keyword>
<sequence>MLRRPLLALVLPLAALQFACGGDSDAPEATGDAMDSPAASASEMAMPTLAEAEALEVRNARLPMARTLTGGQPTPEQFAALEAAGIERFISLRPTSEDGAGWEEERAAGGADFARIPIAGAEDLTRENVASFAALLDRDGEAPTMVYCASGNRAGALFALKAAWVDGMDPAAALELGREAGLTGLDEAVQELLGVSGR</sequence>
<dbReference type="Proteomes" id="UP001484239">
    <property type="component" value="Unassembled WGS sequence"/>
</dbReference>
<feature type="chain" id="PRO_5046276870" evidence="1">
    <location>
        <begin position="20"/>
        <end position="198"/>
    </location>
</feature>
<keyword evidence="1" id="KW-0732">Signal</keyword>
<proteinExistence type="predicted"/>
<reference evidence="3 4" key="1">
    <citation type="submission" date="2024-02" db="EMBL/GenBank/DDBJ databases">
        <title>A novel Gemmatimonadota bacterium.</title>
        <authorList>
            <person name="Du Z.-J."/>
            <person name="Ye Y.-Q."/>
        </authorList>
    </citation>
    <scope>NUCLEOTIDE SEQUENCE [LARGE SCALE GENOMIC DNA]</scope>
    <source>
        <strain evidence="3 4">DH-20</strain>
    </source>
</reference>
<accession>A0ABU9E818</accession>
<name>A0ABU9E818_9BACT</name>
<dbReference type="InterPro" id="IPR055214">
    <property type="entry name" value="PTP-NADK"/>
</dbReference>
<evidence type="ECO:0000256" key="1">
    <source>
        <dbReference type="SAM" id="SignalP"/>
    </source>
</evidence>
<dbReference type="Gene3D" id="3.90.190.10">
    <property type="entry name" value="Protein tyrosine phosphatase superfamily"/>
    <property type="match status" value="1"/>
</dbReference>
<dbReference type="Pfam" id="PF22741">
    <property type="entry name" value="PTP-NADK"/>
    <property type="match status" value="1"/>
</dbReference>
<dbReference type="RefSeq" id="WP_405279453.1">
    <property type="nucleotide sequence ID" value="NZ_CP144380.1"/>
</dbReference>
<dbReference type="GO" id="GO:0016740">
    <property type="term" value="F:transferase activity"/>
    <property type="evidence" value="ECO:0007669"/>
    <property type="project" value="UniProtKB-KW"/>
</dbReference>